<gene>
    <name evidence="1" type="ORF">DS2_04800</name>
</gene>
<organism evidence="1 2">
    <name type="scientific">Catenovulum agarivorans DS-2</name>
    <dbReference type="NCBI Taxonomy" id="1328313"/>
    <lineage>
        <taxon>Bacteria</taxon>
        <taxon>Pseudomonadati</taxon>
        <taxon>Pseudomonadota</taxon>
        <taxon>Gammaproteobacteria</taxon>
        <taxon>Alteromonadales</taxon>
        <taxon>Alteromonadaceae</taxon>
        <taxon>Catenovulum</taxon>
    </lineage>
</organism>
<dbReference type="Pfam" id="PF03567">
    <property type="entry name" value="Sulfotransfer_2"/>
    <property type="match status" value="1"/>
</dbReference>
<keyword evidence="1" id="KW-0808">Transferase</keyword>
<dbReference type="AlphaFoldDB" id="W7QQ91"/>
<dbReference type="InterPro" id="IPR005331">
    <property type="entry name" value="Sulfotransferase"/>
</dbReference>
<evidence type="ECO:0000313" key="1">
    <source>
        <dbReference type="EMBL" id="EWH11147.1"/>
    </source>
</evidence>
<dbReference type="Gene3D" id="3.40.50.300">
    <property type="entry name" value="P-loop containing nucleotide triphosphate hydrolases"/>
    <property type="match status" value="1"/>
</dbReference>
<reference evidence="1 2" key="1">
    <citation type="journal article" date="2014" name="Genome Announc.">
        <title>Draft Genome Sequence of the Agar-Degrading Bacterium Catenovulum sp. Strain DS-2, Isolated from Intestines of Haliotis diversicolor.</title>
        <authorList>
            <person name="Shan D."/>
            <person name="Li X."/>
            <person name="Gu Z."/>
            <person name="Wei G."/>
            <person name="Gao Z."/>
            <person name="Shao Z."/>
        </authorList>
    </citation>
    <scope>NUCLEOTIDE SEQUENCE [LARGE SCALE GENOMIC DNA]</scope>
    <source>
        <strain evidence="1 2">DS-2</strain>
    </source>
</reference>
<dbReference type="EMBL" id="ARZY01000006">
    <property type="protein sequence ID" value="EWH11147.1"/>
    <property type="molecule type" value="Genomic_DNA"/>
</dbReference>
<dbReference type="GO" id="GO:0016020">
    <property type="term" value="C:membrane"/>
    <property type="evidence" value="ECO:0007669"/>
    <property type="project" value="InterPro"/>
</dbReference>
<keyword evidence="2" id="KW-1185">Reference proteome</keyword>
<dbReference type="RefSeq" id="WP_051479629.1">
    <property type="nucleotide sequence ID" value="NZ_ARZY01000006.1"/>
</dbReference>
<dbReference type="GO" id="GO:0008146">
    <property type="term" value="F:sulfotransferase activity"/>
    <property type="evidence" value="ECO:0007669"/>
    <property type="project" value="InterPro"/>
</dbReference>
<comment type="caution">
    <text evidence="1">The sequence shown here is derived from an EMBL/GenBank/DDBJ whole genome shotgun (WGS) entry which is preliminary data.</text>
</comment>
<accession>W7QQ91</accession>
<sequence length="225" mass="26448">MKSLIGRVYRKHLPNSFQHKIDLIRGESQVFWPHFIDTGSLFIHIPKAAGTSIARSLYGRNVGHRKADFYQKVSRSQFEELFSFAFTRNPWSRAVSAYQFAKQGGTNLVQPRNDSIFKSKYFESFDNFVLNWLSYIDFDEEDLIFEPQYRYVCDKTGAIIVNFIGKTENISEDITYVQEKLRTVINIDHLNQSKHENYLEFYSTKTIDAIAKIYEKDIELFSYDI</sequence>
<dbReference type="STRING" id="1328313.DS2_04800"/>
<proteinExistence type="predicted"/>
<protein>
    <submittedName>
        <fullName evidence="1">Chondroitin 4-O-sulfotransferase</fullName>
    </submittedName>
</protein>
<dbReference type="Proteomes" id="UP000019276">
    <property type="component" value="Unassembled WGS sequence"/>
</dbReference>
<dbReference type="InterPro" id="IPR027417">
    <property type="entry name" value="P-loop_NTPase"/>
</dbReference>
<evidence type="ECO:0000313" key="2">
    <source>
        <dbReference type="Proteomes" id="UP000019276"/>
    </source>
</evidence>
<name>W7QQ91_9ALTE</name>
<dbReference type="OrthoDB" id="288532at2"/>
<dbReference type="eggNOG" id="COG1943">
    <property type="taxonomic scope" value="Bacteria"/>
</dbReference>